<protein>
    <submittedName>
        <fullName evidence="1">Uncharacterized protein</fullName>
    </submittedName>
</protein>
<dbReference type="EMBL" id="PEZJ01000023">
    <property type="protein sequence ID" value="PIS13867.1"/>
    <property type="molecule type" value="Genomic_DNA"/>
</dbReference>
<gene>
    <name evidence="1" type="ORF">COT65_01865</name>
</gene>
<organism evidence="1 2">
    <name type="scientific">Candidatus Shapirobacteria bacterium CG09_land_8_20_14_0_10_47_13</name>
    <dbReference type="NCBI Taxonomy" id="1974481"/>
    <lineage>
        <taxon>Bacteria</taxon>
        <taxon>Candidatus Shapironibacteriota</taxon>
    </lineage>
</organism>
<evidence type="ECO:0000313" key="1">
    <source>
        <dbReference type="EMBL" id="PIS13867.1"/>
    </source>
</evidence>
<dbReference type="Proteomes" id="UP000230033">
    <property type="component" value="Unassembled WGS sequence"/>
</dbReference>
<comment type="caution">
    <text evidence="1">The sequence shown here is derived from an EMBL/GenBank/DDBJ whole genome shotgun (WGS) entry which is preliminary data.</text>
</comment>
<proteinExistence type="predicted"/>
<dbReference type="AlphaFoldDB" id="A0A2H0WMI6"/>
<reference evidence="2" key="1">
    <citation type="submission" date="2017-09" db="EMBL/GenBank/DDBJ databases">
        <title>Depth-based differentiation of microbial function through sediment-hosted aquifers and enrichment of novel symbionts in the deep terrestrial subsurface.</title>
        <authorList>
            <person name="Probst A.J."/>
            <person name="Ladd B."/>
            <person name="Jarett J.K."/>
            <person name="Geller-Mcgrath D.E."/>
            <person name="Sieber C.M.K."/>
            <person name="Emerson J.B."/>
            <person name="Anantharaman K."/>
            <person name="Thomas B.C."/>
            <person name="Malmstrom R."/>
            <person name="Stieglmeier M."/>
            <person name="Klingl A."/>
            <person name="Woyke T."/>
            <person name="Ryan C.M."/>
            <person name="Banfield J.F."/>
        </authorList>
    </citation>
    <scope>NUCLEOTIDE SEQUENCE [LARGE SCALE GENOMIC DNA]</scope>
</reference>
<accession>A0A2H0WMI6</accession>
<name>A0A2H0WMI6_9BACT</name>
<evidence type="ECO:0000313" key="2">
    <source>
        <dbReference type="Proteomes" id="UP000230033"/>
    </source>
</evidence>
<sequence>MNINQTKNIRWLVWQGHINGVGRKLGKSWVAFKVNLTGQNLDRSWTGTLLQLFSKVSLKKSSGGIKCHQNFIGLSSKNDHQTTTKTPPELAVRCGRKIGSIRVKSDQKIGANQCRLVQSSSRVSAGFEAKISANRGESGQILTGAGTKMRVNECKWVQKIGTNRNRSGRKTRLKCDQMLPNATKKQGDQRRLKATKNRALTYHYLILPNNLFMFCVGQKLL</sequence>